<comment type="catalytic activity">
    <reaction evidence="14">
        <text>ATP + H2O = ADP + phosphate + H(+)</text>
        <dbReference type="Rhea" id="RHEA:13065"/>
        <dbReference type="ChEBI" id="CHEBI:15377"/>
        <dbReference type="ChEBI" id="CHEBI:15378"/>
        <dbReference type="ChEBI" id="CHEBI:30616"/>
        <dbReference type="ChEBI" id="CHEBI:43474"/>
        <dbReference type="ChEBI" id="CHEBI:456216"/>
        <dbReference type="EC" id="5.6.2.4"/>
    </reaction>
</comment>
<keyword evidence="5 15" id="KW-0378">Hydrolase</keyword>
<keyword evidence="7" id="KW-0269">Exonuclease</keyword>
<evidence type="ECO:0000256" key="12">
    <source>
        <dbReference type="ARBA" id="ARBA00034617"/>
    </source>
</evidence>
<keyword evidence="8 15" id="KW-0067">ATP-binding</keyword>
<dbReference type="GO" id="GO:0000725">
    <property type="term" value="P:recombinational repair"/>
    <property type="evidence" value="ECO:0007669"/>
    <property type="project" value="TreeGrafter"/>
</dbReference>
<dbReference type="GO" id="GO:0043138">
    <property type="term" value="F:3'-5' DNA helicase activity"/>
    <property type="evidence" value="ECO:0007669"/>
    <property type="project" value="UniProtKB-EC"/>
</dbReference>
<dbReference type="Proteomes" id="UP000019753">
    <property type="component" value="Unassembled WGS sequence"/>
</dbReference>
<evidence type="ECO:0000256" key="3">
    <source>
        <dbReference type="ARBA" id="ARBA00022741"/>
    </source>
</evidence>
<dbReference type="InterPro" id="IPR013986">
    <property type="entry name" value="DExx_box_DNA_helicase_dom_sf"/>
</dbReference>
<dbReference type="PROSITE" id="PS51217">
    <property type="entry name" value="UVRD_HELICASE_CTER"/>
    <property type="match status" value="1"/>
</dbReference>
<dbReference type="SUPFAM" id="SSF52540">
    <property type="entry name" value="P-loop containing nucleoside triphosphate hydrolases"/>
    <property type="match status" value="1"/>
</dbReference>
<dbReference type="InterPro" id="IPR014017">
    <property type="entry name" value="DNA_helicase_UvrD-like_C"/>
</dbReference>
<dbReference type="Pfam" id="PF12705">
    <property type="entry name" value="PDDEXK_1"/>
    <property type="match status" value="1"/>
</dbReference>
<evidence type="ECO:0000256" key="13">
    <source>
        <dbReference type="ARBA" id="ARBA00034808"/>
    </source>
</evidence>
<evidence type="ECO:0000256" key="8">
    <source>
        <dbReference type="ARBA" id="ARBA00022840"/>
    </source>
</evidence>
<keyword evidence="2" id="KW-0540">Nuclease</keyword>
<gene>
    <name evidence="18" type="ORF">N866_00830</name>
</gene>
<evidence type="ECO:0000313" key="18">
    <source>
        <dbReference type="EMBL" id="EYR63412.1"/>
    </source>
</evidence>
<evidence type="ECO:0000313" key="19">
    <source>
        <dbReference type="Proteomes" id="UP000019753"/>
    </source>
</evidence>
<keyword evidence="4" id="KW-0227">DNA damage</keyword>
<dbReference type="PANTHER" id="PTHR11070">
    <property type="entry name" value="UVRD / RECB / PCRA DNA HELICASE FAMILY MEMBER"/>
    <property type="match status" value="1"/>
</dbReference>
<evidence type="ECO:0000256" key="6">
    <source>
        <dbReference type="ARBA" id="ARBA00022806"/>
    </source>
</evidence>
<dbReference type="InterPro" id="IPR011604">
    <property type="entry name" value="PDDEXK-like_dom_sf"/>
</dbReference>
<keyword evidence="10" id="KW-0234">DNA repair</keyword>
<evidence type="ECO:0000256" key="14">
    <source>
        <dbReference type="ARBA" id="ARBA00048988"/>
    </source>
</evidence>
<feature type="binding site" evidence="15">
    <location>
        <begin position="36"/>
        <end position="43"/>
    </location>
    <ligand>
        <name>ATP</name>
        <dbReference type="ChEBI" id="CHEBI:30616"/>
    </ligand>
</feature>
<protein>
    <recommendedName>
        <fullName evidence="13">DNA 3'-5' helicase</fullName>
        <ecNumber evidence="13">5.6.2.4</ecNumber>
    </recommendedName>
</protein>
<feature type="domain" description="UvrD-like helicase C-terminal" evidence="17">
    <location>
        <begin position="328"/>
        <end position="631"/>
    </location>
</feature>
<evidence type="ECO:0000256" key="4">
    <source>
        <dbReference type="ARBA" id="ARBA00022763"/>
    </source>
</evidence>
<comment type="similarity">
    <text evidence="1">Belongs to the helicase family. UvrD subfamily.</text>
</comment>
<dbReference type="Gene3D" id="1.10.486.10">
    <property type="entry name" value="PCRA, domain 4"/>
    <property type="match status" value="1"/>
</dbReference>
<dbReference type="Gene3D" id="3.90.320.10">
    <property type="match status" value="1"/>
</dbReference>
<evidence type="ECO:0000256" key="15">
    <source>
        <dbReference type="PROSITE-ProRule" id="PRU00560"/>
    </source>
</evidence>
<reference evidence="18 19" key="1">
    <citation type="submission" date="2014-01" db="EMBL/GenBank/DDBJ databases">
        <title>Actinotalea ferrariae CF5-4.</title>
        <authorList>
            <person name="Chen F."/>
            <person name="Li Y."/>
            <person name="Wang G."/>
        </authorList>
    </citation>
    <scope>NUCLEOTIDE SEQUENCE [LARGE SCALE GENOMIC DNA]</scope>
    <source>
        <strain evidence="18 19">CF5-4</strain>
    </source>
</reference>
<dbReference type="GO" id="GO:0003677">
    <property type="term" value="F:DNA binding"/>
    <property type="evidence" value="ECO:0007669"/>
    <property type="project" value="UniProtKB-KW"/>
</dbReference>
<keyword evidence="11" id="KW-0413">Isomerase</keyword>
<dbReference type="RefSeq" id="WP_245612512.1">
    <property type="nucleotide sequence ID" value="NZ_AXCW01000095.1"/>
</dbReference>
<dbReference type="GO" id="GO:0033202">
    <property type="term" value="C:DNA helicase complex"/>
    <property type="evidence" value="ECO:0007669"/>
    <property type="project" value="TreeGrafter"/>
</dbReference>
<dbReference type="EC" id="5.6.2.4" evidence="13"/>
<keyword evidence="19" id="KW-1185">Reference proteome</keyword>
<keyword evidence="3 15" id="KW-0547">Nucleotide-binding</keyword>
<evidence type="ECO:0000256" key="11">
    <source>
        <dbReference type="ARBA" id="ARBA00023235"/>
    </source>
</evidence>
<dbReference type="GO" id="GO:0005829">
    <property type="term" value="C:cytosol"/>
    <property type="evidence" value="ECO:0007669"/>
    <property type="project" value="TreeGrafter"/>
</dbReference>
<keyword evidence="6 15" id="KW-0347">Helicase</keyword>
<dbReference type="InterPro" id="IPR027417">
    <property type="entry name" value="P-loop_NTPase"/>
</dbReference>
<evidence type="ECO:0000256" key="2">
    <source>
        <dbReference type="ARBA" id="ARBA00022722"/>
    </source>
</evidence>
<keyword evidence="9" id="KW-0238">DNA-binding</keyword>
<dbReference type="GO" id="GO:0004527">
    <property type="term" value="F:exonuclease activity"/>
    <property type="evidence" value="ECO:0007669"/>
    <property type="project" value="UniProtKB-KW"/>
</dbReference>
<dbReference type="PANTHER" id="PTHR11070:SF59">
    <property type="entry name" value="DNA 3'-5' HELICASE"/>
    <property type="match status" value="1"/>
</dbReference>
<dbReference type="InterPro" id="IPR000212">
    <property type="entry name" value="DNA_helicase_UvrD/REP"/>
</dbReference>
<dbReference type="Pfam" id="PF13361">
    <property type="entry name" value="UvrD_C"/>
    <property type="match status" value="1"/>
</dbReference>
<proteinExistence type="inferred from homology"/>
<dbReference type="InterPro" id="IPR038726">
    <property type="entry name" value="PDDEXK_AddAB-type"/>
</dbReference>
<evidence type="ECO:0000256" key="5">
    <source>
        <dbReference type="ARBA" id="ARBA00022801"/>
    </source>
</evidence>
<dbReference type="AlphaFoldDB" id="A0A021VWH9"/>
<dbReference type="Pfam" id="PF00580">
    <property type="entry name" value="UvrD-helicase"/>
    <property type="match status" value="1"/>
</dbReference>
<dbReference type="GO" id="GO:0005524">
    <property type="term" value="F:ATP binding"/>
    <property type="evidence" value="ECO:0007669"/>
    <property type="project" value="UniProtKB-UniRule"/>
</dbReference>
<sequence length="1061" mass="111730">MPLTLLPPPPAPRSPVLDDVQRVVLAHRGPALLVRGAAGSGKTSTALALAADRVSSGALAPEDVLLIAPTRRAAARLRDQLSARLARTTGQPVVRTAPSAAFSILRARAALLGEPPPALITGPEQDQVLADLLEGHAAGEGAAVRWPPSVPAEALGVRAFRDELRDLLMRAAERGLRPEDLERLGRRHGRPEWVAAATVYAEYLAVTRLRTGTPDLGSRFDPAVVVDEAAEALRAWESEVPASARPRWSLVVVDDYQEATAATARLLHAVVEDGADLVLLADPDSAVQTFRGATPGLVDRASIGPVASELGAFAAEELTLPYVHRHGAAVRAAVGAVTRHIHGPDRATRSASAPDDRPPGEVRVALLRSPAQEAAYVAYLLRSARLHDDLPWNRMAVVVRSGAQVGELRRALLGAQVPVTVTGSDVPLRAEPAVRPLLLAASCAVAETAPAAEDVAALLTSPIGGLDSVGLRRLRRTLRAEEVALGGGRASDALLAELLTDADRVDALPPAVRRPVRRVVDVLQAGAGAARSPGATVLDVLWAVWETCGSAEPWRRTALAGGPGGARADRDLDAVLALFKAAEQFVDRLPQAPVTAFLDHLQAQDLPADTLAAQGDATQAVSLLTAAGAAGGEWDLVVVAGVQEGTWPDLRLRDSMLGAQQLVDVLAGRATPGTHDATAARAAVLDDELRAFAVAVSRATRRLVVTAVDDADHQPSAFLDLVDPEPDDEVDRDRHVTVPGALDLRGAVARCRAVLEQQADGDAAADHRAAALLARLAREEVPGAHPDQWIGVRALSTEAPLWEPGATVTLSPSRLESVSTCALRWALEEAGGRPGQSGEQSLGTLLHEVAAAVPDGDAERLRQELDRLWPRLGLAEGWIGAAQRRRAEKMLDHLGRYLRAGHEVAAVEQEFRVDLGGVVLRGAVDRLERVGTDDDGVALVRVVDLKTGRTAATQAQTERHAQLGAYQAAIEAGAFEEVLGGPARSAGASLVYVGTVNKSPAVKEQTALRDDAEPGWAEALVEEVAATVSRSVMAARENALCRVCPVRRSCPVQDEGRTVGA</sequence>
<evidence type="ECO:0000256" key="10">
    <source>
        <dbReference type="ARBA" id="ARBA00023204"/>
    </source>
</evidence>
<evidence type="ECO:0000259" key="16">
    <source>
        <dbReference type="PROSITE" id="PS51198"/>
    </source>
</evidence>
<dbReference type="PROSITE" id="PS51198">
    <property type="entry name" value="UVRD_HELICASE_ATP_BIND"/>
    <property type="match status" value="1"/>
</dbReference>
<dbReference type="InterPro" id="IPR014016">
    <property type="entry name" value="UvrD-like_ATP-bd"/>
</dbReference>
<dbReference type="EMBL" id="AXCW01000095">
    <property type="protein sequence ID" value="EYR63412.1"/>
    <property type="molecule type" value="Genomic_DNA"/>
</dbReference>
<organism evidence="18 19">
    <name type="scientific">Actinotalea ferrariae CF5-4</name>
    <dbReference type="NCBI Taxonomy" id="948458"/>
    <lineage>
        <taxon>Bacteria</taxon>
        <taxon>Bacillati</taxon>
        <taxon>Actinomycetota</taxon>
        <taxon>Actinomycetes</taxon>
        <taxon>Micrococcales</taxon>
        <taxon>Cellulomonadaceae</taxon>
        <taxon>Actinotalea</taxon>
    </lineage>
</organism>
<dbReference type="Gene3D" id="3.40.50.300">
    <property type="entry name" value="P-loop containing nucleotide triphosphate hydrolases"/>
    <property type="match status" value="2"/>
</dbReference>
<dbReference type="Gene3D" id="1.10.10.160">
    <property type="match status" value="1"/>
</dbReference>
<evidence type="ECO:0000256" key="1">
    <source>
        <dbReference type="ARBA" id="ARBA00009922"/>
    </source>
</evidence>
<feature type="domain" description="UvrD-like helicase ATP-binding" evidence="16">
    <location>
        <begin position="15"/>
        <end position="327"/>
    </location>
</feature>
<accession>A0A021VWH9</accession>
<comment type="caution">
    <text evidence="18">The sequence shown here is derived from an EMBL/GenBank/DDBJ whole genome shotgun (WGS) entry which is preliminary data.</text>
</comment>
<evidence type="ECO:0000256" key="7">
    <source>
        <dbReference type="ARBA" id="ARBA00022839"/>
    </source>
</evidence>
<evidence type="ECO:0000259" key="17">
    <source>
        <dbReference type="PROSITE" id="PS51217"/>
    </source>
</evidence>
<evidence type="ECO:0000256" key="9">
    <source>
        <dbReference type="ARBA" id="ARBA00023125"/>
    </source>
</evidence>
<comment type="catalytic activity">
    <reaction evidence="12">
        <text>Couples ATP hydrolysis with the unwinding of duplex DNA by translocating in the 3'-5' direction.</text>
        <dbReference type="EC" id="5.6.2.4"/>
    </reaction>
</comment>
<name>A0A021VWH9_9CELL</name>